<reference evidence="2" key="1">
    <citation type="journal article" date="2023" name="Nat. Plants">
        <title>Single-cell RNA sequencing provides a high-resolution roadmap for understanding the multicellular compartmentation of specialized metabolism.</title>
        <authorList>
            <person name="Sun S."/>
            <person name="Shen X."/>
            <person name="Li Y."/>
            <person name="Li Y."/>
            <person name="Wang S."/>
            <person name="Li R."/>
            <person name="Zhang H."/>
            <person name="Shen G."/>
            <person name="Guo B."/>
            <person name="Wei J."/>
            <person name="Xu J."/>
            <person name="St-Pierre B."/>
            <person name="Chen S."/>
            <person name="Sun C."/>
        </authorList>
    </citation>
    <scope>NUCLEOTIDE SEQUENCE [LARGE SCALE GENOMIC DNA]</scope>
</reference>
<organism evidence="1 2">
    <name type="scientific">Catharanthus roseus</name>
    <name type="common">Madagascar periwinkle</name>
    <name type="synonym">Vinca rosea</name>
    <dbReference type="NCBI Taxonomy" id="4058"/>
    <lineage>
        <taxon>Eukaryota</taxon>
        <taxon>Viridiplantae</taxon>
        <taxon>Streptophyta</taxon>
        <taxon>Embryophyta</taxon>
        <taxon>Tracheophyta</taxon>
        <taxon>Spermatophyta</taxon>
        <taxon>Magnoliopsida</taxon>
        <taxon>eudicotyledons</taxon>
        <taxon>Gunneridae</taxon>
        <taxon>Pentapetalae</taxon>
        <taxon>asterids</taxon>
        <taxon>lamiids</taxon>
        <taxon>Gentianales</taxon>
        <taxon>Apocynaceae</taxon>
        <taxon>Rauvolfioideae</taxon>
        <taxon>Vinceae</taxon>
        <taxon>Catharanthinae</taxon>
        <taxon>Catharanthus</taxon>
    </lineage>
</organism>
<gene>
    <name evidence="1" type="ORF">M9H77_08010</name>
</gene>
<dbReference type="Proteomes" id="UP001060085">
    <property type="component" value="Linkage Group LG02"/>
</dbReference>
<keyword evidence="2" id="KW-1185">Reference proteome</keyword>
<evidence type="ECO:0000313" key="1">
    <source>
        <dbReference type="EMBL" id="KAI5677060.1"/>
    </source>
</evidence>
<accession>A0ACC0BWJ7</accession>
<evidence type="ECO:0000313" key="2">
    <source>
        <dbReference type="Proteomes" id="UP001060085"/>
    </source>
</evidence>
<sequence>MEFVVSLFAFVVSCFILLKVAKNSKNPKRNTNLELPPGPKQLPIIGNLHQLGGGLAHHVLRNLGKQYGPLMHLKIGELSTIVVSSTEIAKEVFKTHDIHFSNRPSHILVFKIVSYDYKDIVLSQYGKYWRELRKVCNLELLSPNRVQSFRSIREDAVLNMMKSISSNDGKVVNLSEMILSLIYGITARAAFGVWSKKHEEFIRLESEIQRLATTFVLADMFPSIKFLGALSGLRYKVEKVHKKVDDILEGILKEHRRQNNNMTEENGKKDLVDVLLNIQKNGDMETPFTDQHIKAIIFDMFSAGTLTSTIAVDWAMAEMMKNPSVLKRAQDEVRNVYNGIGNVDESKLDELKYLQAVIKETLRIHPGTPIVHRETREECEINGYRIPAKARVMVNAWAISRDPNYWPEPDIFKPERFLGSEVDFKGTHFEYIPFGAGRRICPGISYAIANVQLPLAQLLYHFEWKLPGGMKPEELDMTEILGTAAQRKENLLLIPNSHSCSSLKQV</sequence>
<proteinExistence type="predicted"/>
<name>A0ACC0BWJ7_CATRO</name>
<dbReference type="EMBL" id="CM044702">
    <property type="protein sequence ID" value="KAI5677060.1"/>
    <property type="molecule type" value="Genomic_DNA"/>
</dbReference>
<comment type="caution">
    <text evidence="1">The sequence shown here is derived from an EMBL/GenBank/DDBJ whole genome shotgun (WGS) entry which is preliminary data.</text>
</comment>
<protein>
    <submittedName>
        <fullName evidence="1">Uncharacterized protein</fullName>
    </submittedName>
</protein>